<dbReference type="PROSITE" id="PS50994">
    <property type="entry name" value="INTEGRASE"/>
    <property type="match status" value="1"/>
</dbReference>
<evidence type="ECO:0000313" key="7">
    <source>
        <dbReference type="Proteomes" id="UP001214301"/>
    </source>
</evidence>
<evidence type="ECO:0000313" key="6">
    <source>
        <dbReference type="EMBL" id="WCI01642.1"/>
    </source>
</evidence>
<proteinExistence type="inferred from homology"/>
<organism evidence="4 7">
    <name type="scientific">Pseudomonas capeferrum</name>
    <dbReference type="NCBI Taxonomy" id="1495066"/>
    <lineage>
        <taxon>Bacteria</taxon>
        <taxon>Pseudomonadati</taxon>
        <taxon>Pseudomonadota</taxon>
        <taxon>Gammaproteobacteria</taxon>
        <taxon>Pseudomonadales</taxon>
        <taxon>Pseudomonadaceae</taxon>
        <taxon>Pseudomonas</taxon>
    </lineage>
</organism>
<dbReference type="NCBIfam" id="NF033516">
    <property type="entry name" value="transpos_IS3"/>
    <property type="match status" value="1"/>
</dbReference>
<reference evidence="4" key="2">
    <citation type="submission" date="2023-01" db="EMBL/GenBank/DDBJ databases">
        <authorList>
            <person name="Starke S."/>
            <person name="Wibberg D."/>
            <person name="Eberlein C."/>
        </authorList>
    </citation>
    <scope>NUCLEOTIDE SEQUENCE</scope>
    <source>
        <strain evidence="4">TDA1</strain>
    </source>
</reference>
<gene>
    <name evidence="5" type="ORF">PMC74_02820</name>
    <name evidence="6" type="ORF">PMC74_07000</name>
    <name evidence="3" type="ORF">PMC74_17600</name>
    <name evidence="4" type="ORF">PMC74_23805</name>
</gene>
<reference evidence="4 7" key="1">
    <citation type="journal article" date="2020" name="Front. Microbiol.">
        <title>Toward Biorecycling: Isolation of a Soil Bacterium That Grows on a Polyurethane Oligomer and Monomer.</title>
        <authorList>
            <person name="Espinosa M.J.C."/>
            <person name="Blanco A.C."/>
            <person name="Schmidgall T."/>
            <person name="Atanasoff-Kardjalieff A.K."/>
            <person name="Kappelmeyer U."/>
            <person name="Tischler D."/>
            <person name="Pieper D.H."/>
            <person name="Heipieper H.J."/>
            <person name="Eberlein C."/>
        </authorList>
    </citation>
    <scope>NUCLEOTIDE SEQUENCE [LARGE SCALE GENOMIC DNA]</scope>
    <source>
        <strain evidence="4 7">TDA1</strain>
    </source>
</reference>
<dbReference type="InterPro" id="IPR009057">
    <property type="entry name" value="Homeodomain-like_sf"/>
</dbReference>
<dbReference type="InterPro" id="IPR002514">
    <property type="entry name" value="Transposase_8"/>
</dbReference>
<evidence type="ECO:0000256" key="1">
    <source>
        <dbReference type="ARBA" id="ARBA00009964"/>
    </source>
</evidence>
<dbReference type="RefSeq" id="WP_271908220.1">
    <property type="nucleotide sequence ID" value="NZ_CP116669.1"/>
</dbReference>
<sequence length="451" mass="52079">MGKYTEQFKLTAISAYLDGSGGFRKVAQRFGIDVSLLRRWVSSYQSKSSLSPRSHGQRYDDDFKRQVLSHMHEHRLSLRQTAAHFGLGQSSQIGNWQRQYYSGSPVAPVIRQKKPIKVPKKIKPAKPTDTDDSQKPRDQLMAELEYLRMENAVLKELKGSARGKGTNTGEKVLIVSKLKRRFPLPDLLRLIGLARSTFYYQVQSQQKPDKYAELKERIRQVYHKEKGRYGYRRVALAIRKEGPLVNKKVVEKLMTGLGLKSLVRPKKYRSYRGTVGKIAMNLLERNFVAQRPNQKWVSDVTEFKVAQQKLYLSPVMDLYNGEIIAYETASRPQYSLVGNMLDKALKTLGEKPKLVLHTDQGWQYQQAQYRQKLRSCGVKQSMSRKGNCLDNAAMESFFGTLKSEFFYLKRFENVDELKAGLDEYIHYYNHDRIKLRLNGLSPVEYRTQAAV</sequence>
<dbReference type="Proteomes" id="UP001214301">
    <property type="component" value="Chromosome"/>
</dbReference>
<keyword evidence="7" id="KW-1185">Reference proteome</keyword>
<evidence type="ECO:0000313" key="4">
    <source>
        <dbReference type="EMBL" id="WCH99746.1"/>
    </source>
</evidence>
<comment type="similarity">
    <text evidence="1">Belongs to the transposase 8 family.</text>
</comment>
<dbReference type="EMBL" id="CP116669">
    <property type="protein sequence ID" value="WCI01642.1"/>
    <property type="molecule type" value="Genomic_DNA"/>
</dbReference>
<dbReference type="PANTHER" id="PTHR46889">
    <property type="entry name" value="TRANSPOSASE INSF FOR INSERTION SEQUENCE IS3B-RELATED"/>
    <property type="match status" value="1"/>
</dbReference>
<dbReference type="EMBL" id="CP116669">
    <property type="protein sequence ID" value="WCI00851.1"/>
    <property type="molecule type" value="Genomic_DNA"/>
</dbReference>
<dbReference type="InterPro" id="IPR036397">
    <property type="entry name" value="RNaseH_sf"/>
</dbReference>
<dbReference type="EMBL" id="CP116669">
    <property type="protein sequence ID" value="WCH99746.1"/>
    <property type="molecule type" value="Genomic_DNA"/>
</dbReference>
<evidence type="ECO:0000313" key="3">
    <source>
        <dbReference type="EMBL" id="WCH98583.1"/>
    </source>
</evidence>
<dbReference type="Gene3D" id="3.30.420.10">
    <property type="entry name" value="Ribonuclease H-like superfamily/Ribonuclease H"/>
    <property type="match status" value="1"/>
</dbReference>
<dbReference type="InterPro" id="IPR036388">
    <property type="entry name" value="WH-like_DNA-bd_sf"/>
</dbReference>
<dbReference type="InterPro" id="IPR048020">
    <property type="entry name" value="Transpos_IS3"/>
</dbReference>
<protein>
    <submittedName>
        <fullName evidence="4">IS3 family transposase</fullName>
    </submittedName>
</protein>
<dbReference type="Pfam" id="PF01527">
    <property type="entry name" value="HTH_Tnp_1"/>
    <property type="match status" value="1"/>
</dbReference>
<dbReference type="Pfam" id="PF13276">
    <property type="entry name" value="HTH_21"/>
    <property type="match status" value="1"/>
</dbReference>
<dbReference type="EMBL" id="CP116669">
    <property type="protein sequence ID" value="WCH98583.1"/>
    <property type="molecule type" value="Genomic_DNA"/>
</dbReference>
<dbReference type="InterPro" id="IPR001584">
    <property type="entry name" value="Integrase_cat-core"/>
</dbReference>
<name>A0ABY7R7Z9_9PSED</name>
<dbReference type="Pfam" id="PF13333">
    <property type="entry name" value="rve_2"/>
    <property type="match status" value="1"/>
</dbReference>
<accession>A0ABY7R7Z9</accession>
<dbReference type="SUPFAM" id="SSF46689">
    <property type="entry name" value="Homeodomain-like"/>
    <property type="match status" value="2"/>
</dbReference>
<dbReference type="InterPro" id="IPR025948">
    <property type="entry name" value="HTH-like_dom"/>
</dbReference>
<feature type="domain" description="Integrase catalytic" evidence="2">
    <location>
        <begin position="288"/>
        <end position="450"/>
    </location>
</feature>
<evidence type="ECO:0000313" key="5">
    <source>
        <dbReference type="EMBL" id="WCI00851.1"/>
    </source>
</evidence>
<dbReference type="InterPro" id="IPR012337">
    <property type="entry name" value="RNaseH-like_sf"/>
</dbReference>
<evidence type="ECO:0000259" key="2">
    <source>
        <dbReference type="PROSITE" id="PS50994"/>
    </source>
</evidence>
<dbReference type="Pfam" id="PF00665">
    <property type="entry name" value="rve"/>
    <property type="match status" value="1"/>
</dbReference>
<dbReference type="PANTHER" id="PTHR46889:SF4">
    <property type="entry name" value="TRANSPOSASE INSO FOR INSERTION SEQUENCE ELEMENT IS911B-RELATED"/>
    <property type="match status" value="1"/>
</dbReference>
<dbReference type="SUPFAM" id="SSF53098">
    <property type="entry name" value="Ribonuclease H-like"/>
    <property type="match status" value="1"/>
</dbReference>
<dbReference type="Gene3D" id="1.10.10.10">
    <property type="entry name" value="Winged helix-like DNA-binding domain superfamily/Winged helix DNA-binding domain"/>
    <property type="match status" value="1"/>
</dbReference>
<dbReference type="InterPro" id="IPR050900">
    <property type="entry name" value="Transposase_IS3/IS150/IS904"/>
</dbReference>